<protein>
    <recommendedName>
        <fullName evidence="4">Phosphate-selective porin O and P</fullName>
    </recommendedName>
</protein>
<dbReference type="Gene3D" id="2.40.160.10">
    <property type="entry name" value="Porin"/>
    <property type="match status" value="1"/>
</dbReference>
<reference evidence="2 3" key="1">
    <citation type="submission" date="2020-08" db="EMBL/GenBank/DDBJ databases">
        <title>Genomic Encyclopedia of Type Strains, Phase IV (KMG-IV): sequencing the most valuable type-strain genomes for metagenomic binning, comparative biology and taxonomic classification.</title>
        <authorList>
            <person name="Goeker M."/>
        </authorList>
    </citation>
    <scope>NUCLEOTIDE SEQUENCE [LARGE SCALE GENOMIC DNA]</scope>
    <source>
        <strain evidence="2 3">DSM 12252</strain>
    </source>
</reference>
<gene>
    <name evidence="2" type="ORF">HNQ65_002531</name>
</gene>
<evidence type="ECO:0000313" key="3">
    <source>
        <dbReference type="Proteomes" id="UP000590740"/>
    </source>
</evidence>
<name>A0A7W7YB41_9BACT</name>
<dbReference type="Proteomes" id="UP000590740">
    <property type="component" value="Unassembled WGS sequence"/>
</dbReference>
<feature type="chain" id="PRO_5031534764" description="Phosphate-selective porin O and P" evidence="1">
    <location>
        <begin position="22"/>
        <end position="405"/>
    </location>
</feature>
<evidence type="ECO:0000256" key="1">
    <source>
        <dbReference type="SAM" id="SignalP"/>
    </source>
</evidence>
<dbReference type="EMBL" id="JACHIG010000005">
    <property type="protein sequence ID" value="MBB5032948.1"/>
    <property type="molecule type" value="Genomic_DNA"/>
</dbReference>
<evidence type="ECO:0000313" key="2">
    <source>
        <dbReference type="EMBL" id="MBB5032948.1"/>
    </source>
</evidence>
<accession>A0A7W7YB41</accession>
<dbReference type="InterPro" id="IPR023614">
    <property type="entry name" value="Porin_dom_sf"/>
</dbReference>
<proteinExistence type="predicted"/>
<dbReference type="SUPFAM" id="SSF56935">
    <property type="entry name" value="Porins"/>
    <property type="match status" value="1"/>
</dbReference>
<dbReference type="RefSeq" id="WP_184339877.1">
    <property type="nucleotide sequence ID" value="NZ_JACHIG010000005.1"/>
</dbReference>
<feature type="signal peptide" evidence="1">
    <location>
        <begin position="1"/>
        <end position="21"/>
    </location>
</feature>
<comment type="caution">
    <text evidence="2">The sequence shown here is derived from an EMBL/GenBank/DDBJ whole genome shotgun (WGS) entry which is preliminary data.</text>
</comment>
<evidence type="ECO:0008006" key="4">
    <source>
        <dbReference type="Google" id="ProtNLM"/>
    </source>
</evidence>
<dbReference type="AlphaFoldDB" id="A0A7W7YB41"/>
<sequence length="405" mass="45540">MSRLLVILLSLLLVCGACAHAEDILDRVEEASAFSILDGDVHGKISGLANLEAYRFSGTPLGSIFTSRRDFFNPRLILFADVQMGEHLYGFVQSRFDRGFNPRDNTTQLRLDEYALRLTPWKDGRFNFQVGKFATVVGNWVGRHLAWENPFINAPMLYDNFTAIYDAEIPASAKQFLSGATDDRYDYNPVVWGPSYATGASVSGMLGKFDYAAEIKNSSLSSRPESWELRNMNFAHPTLSARIGVRPDQAWNLGLSYSEGAYLVGHAFATQPPGTGPGDYHQQVIAQDISFAWHHLQIWAEVFEARFQVPNAGNADTLGYYIEAKYKFTPQLFGALRWNQMHFSRMSDGAGGSSPWFPDMWRVDAAVGFRMTAHTQLKLQYSLQHENVTHEPLSHMLAVQLTVRF</sequence>
<keyword evidence="1" id="KW-0732">Signal</keyword>
<keyword evidence="3" id="KW-1185">Reference proteome</keyword>
<organism evidence="2 3">
    <name type="scientific">Prosthecobacter vanneervenii</name>
    <dbReference type="NCBI Taxonomy" id="48466"/>
    <lineage>
        <taxon>Bacteria</taxon>
        <taxon>Pseudomonadati</taxon>
        <taxon>Verrucomicrobiota</taxon>
        <taxon>Verrucomicrobiia</taxon>
        <taxon>Verrucomicrobiales</taxon>
        <taxon>Verrucomicrobiaceae</taxon>
        <taxon>Prosthecobacter</taxon>
    </lineage>
</organism>